<dbReference type="InterPro" id="IPR004111">
    <property type="entry name" value="Repressor_TetR_C"/>
</dbReference>
<keyword evidence="7" id="KW-1185">Reference proteome</keyword>
<dbReference type="Gene3D" id="1.10.357.10">
    <property type="entry name" value="Tetracycline Repressor, domain 2"/>
    <property type="match status" value="1"/>
</dbReference>
<evidence type="ECO:0000313" key="6">
    <source>
        <dbReference type="EMBL" id="MFE1350946.1"/>
    </source>
</evidence>
<dbReference type="PANTHER" id="PTHR30055:SF151">
    <property type="entry name" value="TRANSCRIPTIONAL REGULATORY PROTEIN"/>
    <property type="match status" value="1"/>
</dbReference>
<dbReference type="RefSeq" id="WP_380316012.1">
    <property type="nucleotide sequence ID" value="NZ_JBHYPW010000002.1"/>
</dbReference>
<proteinExistence type="predicted"/>
<dbReference type="PROSITE" id="PS50977">
    <property type="entry name" value="HTH_TETR_2"/>
    <property type="match status" value="1"/>
</dbReference>
<evidence type="ECO:0000259" key="5">
    <source>
        <dbReference type="PROSITE" id="PS50977"/>
    </source>
</evidence>
<keyword evidence="2 4" id="KW-0238">DNA-binding</keyword>
<organism evidence="6 7">
    <name type="scientific">Kitasatospora phosalacinea</name>
    <dbReference type="NCBI Taxonomy" id="2065"/>
    <lineage>
        <taxon>Bacteria</taxon>
        <taxon>Bacillati</taxon>
        <taxon>Actinomycetota</taxon>
        <taxon>Actinomycetes</taxon>
        <taxon>Kitasatosporales</taxon>
        <taxon>Streptomycetaceae</taxon>
        <taxon>Kitasatospora</taxon>
    </lineage>
</organism>
<dbReference type="InterPro" id="IPR036271">
    <property type="entry name" value="Tet_transcr_reg_TetR-rel_C_sf"/>
</dbReference>
<dbReference type="Proteomes" id="UP001599542">
    <property type="component" value="Unassembled WGS sequence"/>
</dbReference>
<accession>A0ABW6GE09</accession>
<reference evidence="6 7" key="1">
    <citation type="submission" date="2024-09" db="EMBL/GenBank/DDBJ databases">
        <title>The Natural Products Discovery Center: Release of the First 8490 Sequenced Strains for Exploring Actinobacteria Biosynthetic Diversity.</title>
        <authorList>
            <person name="Kalkreuter E."/>
            <person name="Kautsar S.A."/>
            <person name="Yang D."/>
            <person name="Bader C.D."/>
            <person name="Teijaro C.N."/>
            <person name="Fluegel L."/>
            <person name="Davis C.M."/>
            <person name="Simpson J.R."/>
            <person name="Lauterbach L."/>
            <person name="Steele A.D."/>
            <person name="Gui C."/>
            <person name="Meng S."/>
            <person name="Li G."/>
            <person name="Viehrig K."/>
            <person name="Ye F."/>
            <person name="Su P."/>
            <person name="Kiefer A.F."/>
            <person name="Nichols A."/>
            <person name="Cepeda A.J."/>
            <person name="Yan W."/>
            <person name="Fan B."/>
            <person name="Jiang Y."/>
            <person name="Adhikari A."/>
            <person name="Zheng C.-J."/>
            <person name="Schuster L."/>
            <person name="Cowan T.M."/>
            <person name="Smanski M.J."/>
            <person name="Chevrette M.G."/>
            <person name="De Carvalho L.P.S."/>
            <person name="Shen B."/>
        </authorList>
    </citation>
    <scope>NUCLEOTIDE SEQUENCE [LARGE SCALE GENOMIC DNA]</scope>
    <source>
        <strain evidence="6 7">NPDC058753</strain>
    </source>
</reference>
<dbReference type="PANTHER" id="PTHR30055">
    <property type="entry name" value="HTH-TYPE TRANSCRIPTIONAL REGULATOR RUTR"/>
    <property type="match status" value="1"/>
</dbReference>
<dbReference type="InterPro" id="IPR009057">
    <property type="entry name" value="Homeodomain-like_sf"/>
</dbReference>
<dbReference type="Pfam" id="PF02909">
    <property type="entry name" value="TetR_C_1"/>
    <property type="match status" value="1"/>
</dbReference>
<dbReference type="SUPFAM" id="SSF48498">
    <property type="entry name" value="Tetracyclin repressor-like, C-terminal domain"/>
    <property type="match status" value="1"/>
</dbReference>
<keyword evidence="1" id="KW-0805">Transcription regulation</keyword>
<evidence type="ECO:0000256" key="4">
    <source>
        <dbReference type="PROSITE-ProRule" id="PRU00335"/>
    </source>
</evidence>
<keyword evidence="3" id="KW-0804">Transcription</keyword>
<dbReference type="SUPFAM" id="SSF46689">
    <property type="entry name" value="Homeodomain-like"/>
    <property type="match status" value="1"/>
</dbReference>
<dbReference type="InterPro" id="IPR001647">
    <property type="entry name" value="HTH_TetR"/>
</dbReference>
<feature type="DNA-binding region" description="H-T-H motif" evidence="4">
    <location>
        <begin position="58"/>
        <end position="77"/>
    </location>
</feature>
<evidence type="ECO:0000313" key="7">
    <source>
        <dbReference type="Proteomes" id="UP001599542"/>
    </source>
</evidence>
<evidence type="ECO:0000256" key="2">
    <source>
        <dbReference type="ARBA" id="ARBA00023125"/>
    </source>
</evidence>
<comment type="caution">
    <text evidence="6">The sequence shown here is derived from an EMBL/GenBank/DDBJ whole genome shotgun (WGS) entry which is preliminary data.</text>
</comment>
<evidence type="ECO:0000256" key="1">
    <source>
        <dbReference type="ARBA" id="ARBA00023015"/>
    </source>
</evidence>
<dbReference type="Gene3D" id="1.10.10.60">
    <property type="entry name" value="Homeodomain-like"/>
    <property type="match status" value="1"/>
</dbReference>
<feature type="domain" description="HTH tetR-type" evidence="5">
    <location>
        <begin position="35"/>
        <end position="95"/>
    </location>
</feature>
<sequence>MASNRSSAGDPAHTLALLWGVPLAPTAGRRGPRKAHTPAEIAAVAIRTADAEGLDAVTMRRVAQELGLSPMALYTYVPGKAELLDLMLDTLYAAMPRSTPADQGWRARATAVADDNRALYAAHPWTAAVPTTRPPLGPGLMAKYEYELRALEGTGLDDVRLDAALTHLLGFVQTCARTAADERAAQQDSAMNDQQWWEANADLLARVLDPARYPVATRVGAAAGQAQGGAYNADHAYEFGLPRVLDGLAALIEQTSRQAPAGPTAPQPPR</sequence>
<protein>
    <submittedName>
        <fullName evidence="6">TetR/AcrR family transcriptional regulator</fullName>
    </submittedName>
</protein>
<dbReference type="InterPro" id="IPR050109">
    <property type="entry name" value="HTH-type_TetR-like_transc_reg"/>
</dbReference>
<dbReference type="Pfam" id="PF00440">
    <property type="entry name" value="TetR_N"/>
    <property type="match status" value="1"/>
</dbReference>
<evidence type="ECO:0000256" key="3">
    <source>
        <dbReference type="ARBA" id="ARBA00023163"/>
    </source>
</evidence>
<dbReference type="EMBL" id="JBHYPX010000003">
    <property type="protein sequence ID" value="MFE1350946.1"/>
    <property type="molecule type" value="Genomic_DNA"/>
</dbReference>
<name>A0ABW6GE09_9ACTN</name>
<gene>
    <name evidence="6" type="ORF">ACFW6T_03020</name>
</gene>